<organism evidence="1 2">
    <name type="scientific">Symbiodinium pilosum</name>
    <name type="common">Dinoflagellate</name>
    <dbReference type="NCBI Taxonomy" id="2952"/>
    <lineage>
        <taxon>Eukaryota</taxon>
        <taxon>Sar</taxon>
        <taxon>Alveolata</taxon>
        <taxon>Dinophyceae</taxon>
        <taxon>Suessiales</taxon>
        <taxon>Symbiodiniaceae</taxon>
        <taxon>Symbiodinium</taxon>
    </lineage>
</organism>
<keyword evidence="2" id="KW-1185">Reference proteome</keyword>
<sequence length="171" mass="17950">MQALMVCEPLPALKDFLESEDAALQREGSTIIANIVAFGGPHVNEVIDTGCAALMIQLLRTTADEETQRSAARGAASLAKRGALAVLPQLGEAATVDAILRALQTGLESGSLGTVRATVDFLEEVQCGLQHCPAKAAGAGRSLLEDVSRTCPDIAVVNKVKRILQTLQSEE</sequence>
<accession>A0A812LV73</accession>
<evidence type="ECO:0000313" key="2">
    <source>
        <dbReference type="Proteomes" id="UP000649617"/>
    </source>
</evidence>
<protein>
    <submittedName>
        <fullName evidence="1">Uncharacterized protein</fullName>
    </submittedName>
</protein>
<name>A0A812LV73_SYMPI</name>
<gene>
    <name evidence="1" type="ORF">SPIL2461_LOCUS4589</name>
</gene>
<dbReference type="InterPro" id="IPR016024">
    <property type="entry name" value="ARM-type_fold"/>
</dbReference>
<reference evidence="1" key="1">
    <citation type="submission" date="2021-02" db="EMBL/GenBank/DDBJ databases">
        <authorList>
            <person name="Dougan E. K."/>
            <person name="Rhodes N."/>
            <person name="Thang M."/>
            <person name="Chan C."/>
        </authorList>
    </citation>
    <scope>NUCLEOTIDE SEQUENCE</scope>
</reference>
<proteinExistence type="predicted"/>
<dbReference type="EMBL" id="CAJNIZ010006125">
    <property type="protein sequence ID" value="CAE7247410.1"/>
    <property type="molecule type" value="Genomic_DNA"/>
</dbReference>
<comment type="caution">
    <text evidence="1">The sequence shown here is derived from an EMBL/GenBank/DDBJ whole genome shotgun (WGS) entry which is preliminary data.</text>
</comment>
<dbReference type="AlphaFoldDB" id="A0A812LV73"/>
<dbReference type="SUPFAM" id="SSF48371">
    <property type="entry name" value="ARM repeat"/>
    <property type="match status" value="1"/>
</dbReference>
<evidence type="ECO:0000313" key="1">
    <source>
        <dbReference type="EMBL" id="CAE7247410.1"/>
    </source>
</evidence>
<dbReference type="Proteomes" id="UP000649617">
    <property type="component" value="Unassembled WGS sequence"/>
</dbReference>
<dbReference type="Gene3D" id="1.25.10.10">
    <property type="entry name" value="Leucine-rich Repeat Variant"/>
    <property type="match status" value="1"/>
</dbReference>
<feature type="non-terminal residue" evidence="1">
    <location>
        <position position="171"/>
    </location>
</feature>
<dbReference type="InterPro" id="IPR011989">
    <property type="entry name" value="ARM-like"/>
</dbReference>